<feature type="compositionally biased region" description="Acidic residues" evidence="1">
    <location>
        <begin position="384"/>
        <end position="393"/>
    </location>
</feature>
<dbReference type="Proteomes" id="UP000284842">
    <property type="component" value="Unassembled WGS sequence"/>
</dbReference>
<name>A0A409WMW1_9AGAR</name>
<gene>
    <name evidence="2" type="ORF">CVT24_003647</name>
</gene>
<evidence type="ECO:0000313" key="3">
    <source>
        <dbReference type="Proteomes" id="UP000284842"/>
    </source>
</evidence>
<feature type="compositionally biased region" description="Low complexity" evidence="1">
    <location>
        <begin position="257"/>
        <end position="276"/>
    </location>
</feature>
<comment type="caution">
    <text evidence="2">The sequence shown here is derived from an EMBL/GenBank/DDBJ whole genome shotgun (WGS) entry which is preliminary data.</text>
</comment>
<feature type="compositionally biased region" description="Polar residues" evidence="1">
    <location>
        <begin position="10"/>
        <end position="26"/>
    </location>
</feature>
<dbReference type="EMBL" id="NHTK01005396">
    <property type="protein sequence ID" value="PPQ79844.1"/>
    <property type="molecule type" value="Genomic_DNA"/>
</dbReference>
<feature type="region of interest" description="Disordered" evidence="1">
    <location>
        <begin position="1"/>
        <end position="87"/>
    </location>
</feature>
<keyword evidence="3" id="KW-1185">Reference proteome</keyword>
<dbReference type="AlphaFoldDB" id="A0A409WMW1"/>
<evidence type="ECO:0000256" key="1">
    <source>
        <dbReference type="SAM" id="MobiDB-lite"/>
    </source>
</evidence>
<feature type="compositionally biased region" description="Basic residues" evidence="1">
    <location>
        <begin position="27"/>
        <end position="36"/>
    </location>
</feature>
<reference evidence="2 3" key="1">
    <citation type="journal article" date="2018" name="Evol. Lett.">
        <title>Horizontal gene cluster transfer increased hallucinogenic mushroom diversity.</title>
        <authorList>
            <person name="Reynolds H.T."/>
            <person name="Vijayakumar V."/>
            <person name="Gluck-Thaler E."/>
            <person name="Korotkin H.B."/>
            <person name="Matheny P.B."/>
            <person name="Slot J.C."/>
        </authorList>
    </citation>
    <scope>NUCLEOTIDE SEQUENCE [LARGE SCALE GENOMIC DNA]</scope>
    <source>
        <strain evidence="2 3">2629</strain>
    </source>
</reference>
<feature type="region of interest" description="Disordered" evidence="1">
    <location>
        <begin position="384"/>
        <end position="403"/>
    </location>
</feature>
<evidence type="ECO:0000313" key="2">
    <source>
        <dbReference type="EMBL" id="PPQ79844.1"/>
    </source>
</evidence>
<dbReference type="InParanoid" id="A0A409WMW1"/>
<accession>A0A409WMW1</accession>
<proteinExistence type="predicted"/>
<sequence length="403" mass="43670">MGRKTKRKNSSASNGHNSETTALSPRSSRRPTKKTKVSASQPEKTGNATAKGLLALAEATRGLRRVSKSQPSASTSSQPAGKTSSAKVIMRNSSVESSFTVVKIFILDCGLKKLSSKATSKSSQKVSAWPKYSLASRYSLPNLDYLESFGLGLIDQDKGFTFHKHWSVDEVDQYLRSLFPEPMAWIDENGGWRALSKISNSNSLEVFPGVHPISGRELFQIANANGIFNPNTKNPPVLAFASKKAIPMTVIQTWMDRTPSSSKRKSSSQPSSKSQTNVSEPEASDQDSDSGSESTSSGSESNEEISSASGSEDVQAAFNPDDAVDDWDMEHTGNRSPGQMTEIVRSRSATPFGDLNASFDHSMLLHAVPQSEECFNFTDESCSDDELSDDCDPDTPALIPTEF</sequence>
<organism evidence="2 3">
    <name type="scientific">Panaeolus cyanescens</name>
    <dbReference type="NCBI Taxonomy" id="181874"/>
    <lineage>
        <taxon>Eukaryota</taxon>
        <taxon>Fungi</taxon>
        <taxon>Dikarya</taxon>
        <taxon>Basidiomycota</taxon>
        <taxon>Agaricomycotina</taxon>
        <taxon>Agaricomycetes</taxon>
        <taxon>Agaricomycetidae</taxon>
        <taxon>Agaricales</taxon>
        <taxon>Agaricineae</taxon>
        <taxon>Galeropsidaceae</taxon>
        <taxon>Panaeolus</taxon>
    </lineage>
</organism>
<feature type="region of interest" description="Disordered" evidence="1">
    <location>
        <begin position="255"/>
        <end position="314"/>
    </location>
</feature>
<feature type="compositionally biased region" description="Polar residues" evidence="1">
    <location>
        <begin position="37"/>
        <end position="48"/>
    </location>
</feature>
<feature type="compositionally biased region" description="Low complexity" evidence="1">
    <location>
        <begin position="68"/>
        <end position="80"/>
    </location>
</feature>
<protein>
    <submittedName>
        <fullName evidence="2">Uncharacterized protein</fullName>
    </submittedName>
</protein>
<feature type="compositionally biased region" description="Low complexity" evidence="1">
    <location>
        <begin position="291"/>
        <end position="312"/>
    </location>
</feature>